<sequence>MTSKKQRRVPELRFRGYTDDWEQRKLSSIVTRVTRKNTGLVSDLPLTISAQDGLVDQVTYFNKRVASKNMEHYLLLLNGEFAYNKSYSKDYPWGAIKRLDMYPRGALSTLYIAFKPTSVNSEFLVAYYETSNWYKQVSERAAEGARNHGLLNIAPHDFFDTRLLIPKTDDEQRSIGLFIKKLDHTIALHQRKQSLLKKLKQGYLQKLFPQKGQRQPELRFPGFTDDWEQRKLGQLSECVRGNDGRMNLPTLTISAGSGWLDQRDRFSQNIAGAEQKNYTLLRKGQLSYNHGNSKLAKFGAVFELRNYSEALVPRVYHSFDVSGHAVPAFIEYLFATKLPDRELAKLVSSGARMDGLLNINYQAFMGIELRVPSIHEQQLIAEFLEALDNTIALHQQEIDRLQELKQGYLQKMFV</sequence>
<keyword evidence="6" id="KW-0540">Nuclease</keyword>
<feature type="coiled-coil region" evidence="4">
    <location>
        <begin position="384"/>
        <end position="411"/>
    </location>
</feature>
<comment type="caution">
    <text evidence="6">The sequence shown here is derived from an EMBL/GenBank/DDBJ whole genome shotgun (WGS) entry which is preliminary data.</text>
</comment>
<keyword evidence="2" id="KW-0680">Restriction system</keyword>
<feature type="domain" description="Type I restriction modification DNA specificity" evidence="5">
    <location>
        <begin position="226"/>
        <end position="402"/>
    </location>
</feature>
<protein>
    <submittedName>
        <fullName evidence="6">Restriction endonuclease subunit S</fullName>
    </submittedName>
</protein>
<keyword evidence="4" id="KW-0175">Coiled coil</keyword>
<evidence type="ECO:0000256" key="4">
    <source>
        <dbReference type="SAM" id="Coils"/>
    </source>
</evidence>
<keyword evidence="6" id="KW-0378">Hydrolase</keyword>
<proteinExistence type="inferred from homology"/>
<evidence type="ECO:0000313" key="7">
    <source>
        <dbReference type="Proteomes" id="UP001330016"/>
    </source>
</evidence>
<evidence type="ECO:0000256" key="3">
    <source>
        <dbReference type="ARBA" id="ARBA00023125"/>
    </source>
</evidence>
<dbReference type="PANTHER" id="PTHR30408">
    <property type="entry name" value="TYPE-1 RESTRICTION ENZYME ECOKI SPECIFICITY PROTEIN"/>
    <property type="match status" value="1"/>
</dbReference>
<dbReference type="GO" id="GO:0004519">
    <property type="term" value="F:endonuclease activity"/>
    <property type="evidence" value="ECO:0007669"/>
    <property type="project" value="UniProtKB-KW"/>
</dbReference>
<name>A0ABU7T111_9LACO</name>
<dbReference type="Gene3D" id="3.90.220.20">
    <property type="entry name" value="DNA methylase specificity domains"/>
    <property type="match status" value="2"/>
</dbReference>
<evidence type="ECO:0000256" key="2">
    <source>
        <dbReference type="ARBA" id="ARBA00022747"/>
    </source>
</evidence>
<reference evidence="6 7" key="1">
    <citation type="submission" date="2023-02" db="EMBL/GenBank/DDBJ databases">
        <title>The predominant lactic acid bacteria and yeasts involved in the spontaneous fermentation of millet during the production of the traditional porridge Hausa koko in Ghana.</title>
        <authorList>
            <person name="Atter A."/>
            <person name="Diaz M."/>
        </authorList>
    </citation>
    <scope>NUCLEOTIDE SEQUENCE [LARGE SCALE GENOMIC DNA]</scope>
    <source>
        <strain evidence="6 7">FI11640</strain>
    </source>
</reference>
<keyword evidence="7" id="KW-1185">Reference proteome</keyword>
<evidence type="ECO:0000256" key="1">
    <source>
        <dbReference type="ARBA" id="ARBA00010923"/>
    </source>
</evidence>
<dbReference type="Proteomes" id="UP001330016">
    <property type="component" value="Unassembled WGS sequence"/>
</dbReference>
<gene>
    <name evidence="6" type="ORF">PS435_10540</name>
</gene>
<dbReference type="InterPro" id="IPR052021">
    <property type="entry name" value="Type-I_RS_S_subunit"/>
</dbReference>
<dbReference type="InterPro" id="IPR044946">
    <property type="entry name" value="Restrct_endonuc_typeI_TRD_sf"/>
</dbReference>
<keyword evidence="3" id="KW-0238">DNA-binding</keyword>
<comment type="similarity">
    <text evidence="1">Belongs to the type-I restriction system S methylase family.</text>
</comment>
<dbReference type="PANTHER" id="PTHR30408:SF12">
    <property type="entry name" value="TYPE I RESTRICTION ENZYME MJAVIII SPECIFICITY SUBUNIT"/>
    <property type="match status" value="1"/>
</dbReference>
<dbReference type="EMBL" id="JAQSGK010000030">
    <property type="protein sequence ID" value="MEE6716294.1"/>
    <property type="molecule type" value="Genomic_DNA"/>
</dbReference>
<organism evidence="6 7">
    <name type="scientific">Schleiferilactobacillus harbinensis</name>
    <dbReference type="NCBI Taxonomy" id="304207"/>
    <lineage>
        <taxon>Bacteria</taxon>
        <taxon>Bacillati</taxon>
        <taxon>Bacillota</taxon>
        <taxon>Bacilli</taxon>
        <taxon>Lactobacillales</taxon>
        <taxon>Lactobacillaceae</taxon>
        <taxon>Schleiferilactobacillus</taxon>
    </lineage>
</organism>
<keyword evidence="6" id="KW-0255">Endonuclease</keyword>
<evidence type="ECO:0000259" key="5">
    <source>
        <dbReference type="Pfam" id="PF01420"/>
    </source>
</evidence>
<evidence type="ECO:0000313" key="6">
    <source>
        <dbReference type="EMBL" id="MEE6716294.1"/>
    </source>
</evidence>
<accession>A0ABU7T111</accession>
<dbReference type="InterPro" id="IPR000055">
    <property type="entry name" value="Restrct_endonuc_typeI_TRD"/>
</dbReference>
<dbReference type="SUPFAM" id="SSF116734">
    <property type="entry name" value="DNA methylase specificity domain"/>
    <property type="match status" value="2"/>
</dbReference>
<dbReference type="Pfam" id="PF01420">
    <property type="entry name" value="Methylase_S"/>
    <property type="match status" value="1"/>
</dbReference>